<dbReference type="HOGENOM" id="CLU_1687867_0_0_1"/>
<accession>A0A084QZU1</accession>
<organism evidence="1 2">
    <name type="scientific">Stachybotrys chlorohalonatus (strain IBT 40285)</name>
    <dbReference type="NCBI Taxonomy" id="1283841"/>
    <lineage>
        <taxon>Eukaryota</taxon>
        <taxon>Fungi</taxon>
        <taxon>Dikarya</taxon>
        <taxon>Ascomycota</taxon>
        <taxon>Pezizomycotina</taxon>
        <taxon>Sordariomycetes</taxon>
        <taxon>Hypocreomycetidae</taxon>
        <taxon>Hypocreales</taxon>
        <taxon>Stachybotryaceae</taxon>
        <taxon>Stachybotrys</taxon>
    </lineage>
</organism>
<dbReference type="AlphaFoldDB" id="A0A084QZU1"/>
<sequence length="156" mass="17330">MTATKDFTDGFEASAAQETQAGTRVFSAESNAVFVDHPQGARSKMIAATRKNFEEQFARMEERLNGLASEPTGEKIITILDRHEKESLVSTPPKLEHMEQSRDHIHWALNHLGQRLTGAIELLVRRIVMVEAFLVAKFGEDFGGELNGEDSDGESD</sequence>
<name>A0A084QZU1_STAC4</name>
<keyword evidence="2" id="KW-1185">Reference proteome</keyword>
<evidence type="ECO:0000313" key="2">
    <source>
        <dbReference type="Proteomes" id="UP000028524"/>
    </source>
</evidence>
<dbReference type="InParanoid" id="A0A084QZU1"/>
<evidence type="ECO:0000313" key="1">
    <source>
        <dbReference type="EMBL" id="KFA69476.1"/>
    </source>
</evidence>
<dbReference type="EMBL" id="KL659480">
    <property type="protein sequence ID" value="KFA69476.1"/>
    <property type="molecule type" value="Genomic_DNA"/>
</dbReference>
<proteinExistence type="predicted"/>
<reference evidence="1 2" key="1">
    <citation type="journal article" date="2014" name="BMC Genomics">
        <title>Comparative genome sequencing reveals chemotype-specific gene clusters in the toxigenic black mold Stachybotrys.</title>
        <authorList>
            <person name="Semeiks J."/>
            <person name="Borek D."/>
            <person name="Otwinowski Z."/>
            <person name="Grishin N.V."/>
        </authorList>
    </citation>
    <scope>NUCLEOTIDE SEQUENCE [LARGE SCALE GENOMIC DNA]</scope>
    <source>
        <strain evidence="1 2">IBT 40285</strain>
    </source>
</reference>
<protein>
    <submittedName>
        <fullName evidence="1">Uncharacterized protein</fullName>
    </submittedName>
</protein>
<gene>
    <name evidence="1" type="ORF">S40285_10236</name>
</gene>
<dbReference type="Proteomes" id="UP000028524">
    <property type="component" value="Unassembled WGS sequence"/>
</dbReference>